<dbReference type="InterPro" id="IPR036770">
    <property type="entry name" value="Ankyrin_rpt-contain_sf"/>
</dbReference>
<feature type="compositionally biased region" description="Acidic residues" evidence="3">
    <location>
        <begin position="1386"/>
        <end position="1418"/>
    </location>
</feature>
<dbReference type="OrthoDB" id="7464126at2759"/>
<keyword evidence="1" id="KW-0677">Repeat</keyword>
<dbReference type="PANTHER" id="PTHR10039:SF15">
    <property type="entry name" value="NACHT DOMAIN-CONTAINING PROTEIN"/>
    <property type="match status" value="1"/>
</dbReference>
<dbReference type="Gene3D" id="1.25.40.20">
    <property type="entry name" value="Ankyrin repeat-containing domain"/>
    <property type="match status" value="1"/>
</dbReference>
<dbReference type="SUPFAM" id="SSF48403">
    <property type="entry name" value="Ankyrin repeat"/>
    <property type="match status" value="1"/>
</dbReference>
<evidence type="ECO:0000256" key="2">
    <source>
        <dbReference type="PROSITE-ProRule" id="PRU00023"/>
    </source>
</evidence>
<dbReference type="EMBL" id="JAADJG010000261">
    <property type="protein sequence ID" value="KAF4450017.1"/>
    <property type="molecule type" value="Genomic_DNA"/>
</dbReference>
<protein>
    <submittedName>
        <fullName evidence="5">Ankyrin repeat-containing protein</fullName>
    </submittedName>
</protein>
<dbReference type="SMART" id="SM00248">
    <property type="entry name" value="ANK"/>
    <property type="match status" value="4"/>
</dbReference>
<proteinExistence type="predicted"/>
<evidence type="ECO:0000313" key="5">
    <source>
        <dbReference type="EMBL" id="KAF4450017.1"/>
    </source>
</evidence>
<dbReference type="PROSITE" id="PS50297">
    <property type="entry name" value="ANK_REP_REGION"/>
    <property type="match status" value="2"/>
</dbReference>
<dbReference type="SUPFAM" id="SSF52540">
    <property type="entry name" value="P-loop containing nucleoside triphosphate hydrolases"/>
    <property type="match status" value="1"/>
</dbReference>
<name>A0A8H4P6L9_9HYPO</name>
<comment type="caution">
    <text evidence="5">The sequence shown here is derived from an EMBL/GenBank/DDBJ whole genome shotgun (WGS) entry which is preliminary data.</text>
</comment>
<dbReference type="PROSITE" id="PS50088">
    <property type="entry name" value="ANK_REPEAT"/>
    <property type="match status" value="2"/>
</dbReference>
<dbReference type="InterPro" id="IPR056884">
    <property type="entry name" value="NPHP3-like_N"/>
</dbReference>
<evidence type="ECO:0000256" key="3">
    <source>
        <dbReference type="SAM" id="MobiDB-lite"/>
    </source>
</evidence>
<gene>
    <name evidence="5" type="ORF">F53441_6801</name>
</gene>
<accession>A0A8H4P6L9</accession>
<dbReference type="Pfam" id="PF12796">
    <property type="entry name" value="Ank_2"/>
    <property type="match status" value="1"/>
</dbReference>
<keyword evidence="2" id="KW-0040">ANK repeat</keyword>
<dbReference type="PANTHER" id="PTHR10039">
    <property type="entry name" value="AMELOGENIN"/>
    <property type="match status" value="1"/>
</dbReference>
<evidence type="ECO:0000259" key="4">
    <source>
        <dbReference type="Pfam" id="PF24883"/>
    </source>
</evidence>
<sequence length="1634" mass="184775">MSQSSPDQASKPRKDCLTMAFHSLEAGMRKELEDLRNKFDKDTKKAISSLTGKKPDRETKDILDSFYEQDYDKLTVTDKGELQRWALTAGRRLDSTAVEYLSKLRDKHQSQHNTQRNTSKDATFVSLDELLLICRERQEIAGQKQWVFTFLGKEFNLNSLWGTVVDSVDKLKSAGDLATSASETAGLVWGIIKVLLQFAVLGEKGAGAALTGMATAVNVIQRAATYEKQIHESTGGQALDERAIRPLEHSLISTYQRILKFFVTANKCFNKNKASLCWYVFWSAGDILEFEQDIFKCEQTLFQDAAIKSLINQGLATNNIHNLLKDINDRYSDTQISANVVLTQQNKISLQLRSLVSKVDSMHSLMSKHCLNVTREQILCWFSEAKIEDYQQDAKNRRTKNTARWVFDKPQYHDWRKTNGSSLLWIKGIAGAGKTTVMSRIVDKYRKSVQKGEDFAKPQMAYFYCKRDGADRRFSKNIFRSFIRQLASEYHPLPDKVLQTYKEKGQPSSLSTILDADEYVDLLKELIPRTTETVLILDALDECIGNDTQSTQSSNEMSKVLKIFNELLNTDLPIKIVVASRYDSQIEDKLSGKHMIEISSDDNGSDISKMVEVRIDEHNKNCQKSPIDKKLKKKILKVFNQKSQGKFQWASLHIESLLGGLEKDELRGPYAVERELGKLPTDLITSYHKVFQQIETLKDEQIETAFRVFKWLLAMQGSCDKEVLIAATCQRLYGEPGHLPDFIEGNEGYILTACQHLVIMEGSDFRFSHLSVQEYCEEYQPTLMDTCHYDVAKVCASVLFRYKTPEEATEPWGYYCQHVGISLPFLHEKKQSLINQLWYFACNQWHTHFWRIPNESQRRDIKSIIDDSFPSAFTTWLNVRVTDLIMNGGPLRGRIGDLYLELLTEVNEKGPFSFLLNFRSHKMMRRLDFAERRNREEFPLFLGVPLGPQLWTGSLRSPGSSKTQLLIPLIIETAVSCGILNKIQQFVKKGMKDEMSDERFDRLDLDEYLLEYGWEPSFRQLHMGHAPLQQLLQSIIDSKTMEGQQDTHGSASPPESITRLLELEHETTGGKEFLALCTTFISWREAATLSTRDQLSRFENVFSATSQWDGHTQECYGELARLMLLCLCLVQDQSSLNQQLGDFLFDKFPHATTIRYQHLSPPLVFDLDSALVDAAESLDKRYLDLLLSHGANIDAVTSKATPLIAAISSQNLENARFLLEMGADINKSHQREIEAGTDYVDTAAVATTVECCTPLIAACRHGHVDLVKELLLKGADFSRTVTSGAYTNALCAAMEGQSMRAVRLLLRCDVWQLREDAIESWRKKHYGAMNNPIHDPDYRDTISQKSQDLASWLTLAFLHRVDRQPQVRDEDSAGNGSEQDISSLDGSEDDSVDTGDYDDDDDDDGDEQDTTNEDESEGDTVTTGDYDSDDGGGGGGGSEQEHHQDEDEDYHGTNSDFGGDTDGYAASMGTEQGEPFDEGQSISPGDDIMERNVTNLIKWLYQGCMEDSQGVQRELAKTFGFALSGHQNDDVVDKLVQNALLKGFQEVLRSTRRNDSLDDITQTWAGFLDSAEDCLGLPELFKRTLDDDELKEFHREIDRLEAGGFQSGLNRANTINIPDLPMDGDSGSEGMEDL</sequence>
<dbReference type="Gene3D" id="3.40.50.300">
    <property type="entry name" value="P-loop containing nucleotide triphosphate hydrolases"/>
    <property type="match status" value="1"/>
</dbReference>
<evidence type="ECO:0000313" key="6">
    <source>
        <dbReference type="Proteomes" id="UP000605986"/>
    </source>
</evidence>
<dbReference type="InterPro" id="IPR002110">
    <property type="entry name" value="Ankyrin_rpt"/>
</dbReference>
<feature type="compositionally biased region" description="Polar residues" evidence="3">
    <location>
        <begin position="1374"/>
        <end position="1385"/>
    </location>
</feature>
<evidence type="ECO:0000256" key="1">
    <source>
        <dbReference type="ARBA" id="ARBA00022737"/>
    </source>
</evidence>
<reference evidence="5" key="1">
    <citation type="submission" date="2020-01" db="EMBL/GenBank/DDBJ databases">
        <title>Identification and distribution of gene clusters putatively required for synthesis of sphingolipid metabolism inhibitors in phylogenetically diverse species of the filamentous fungus Fusarium.</title>
        <authorList>
            <person name="Kim H.-S."/>
            <person name="Busman M."/>
            <person name="Brown D.W."/>
            <person name="Divon H."/>
            <person name="Uhlig S."/>
            <person name="Proctor R.H."/>
        </authorList>
    </citation>
    <scope>NUCLEOTIDE SEQUENCE</scope>
    <source>
        <strain evidence="5">NRRL 53441</strain>
    </source>
</reference>
<keyword evidence="6" id="KW-1185">Reference proteome</keyword>
<dbReference type="Pfam" id="PF00023">
    <property type="entry name" value="Ank"/>
    <property type="match status" value="1"/>
</dbReference>
<organism evidence="5 6">
    <name type="scientific">Fusarium austroafricanum</name>
    <dbReference type="NCBI Taxonomy" id="2364996"/>
    <lineage>
        <taxon>Eukaryota</taxon>
        <taxon>Fungi</taxon>
        <taxon>Dikarya</taxon>
        <taxon>Ascomycota</taxon>
        <taxon>Pezizomycotina</taxon>
        <taxon>Sordariomycetes</taxon>
        <taxon>Hypocreomycetidae</taxon>
        <taxon>Hypocreales</taxon>
        <taxon>Nectriaceae</taxon>
        <taxon>Fusarium</taxon>
        <taxon>Fusarium concolor species complex</taxon>
    </lineage>
</organism>
<feature type="region of interest" description="Disordered" evidence="3">
    <location>
        <begin position="1364"/>
        <end position="1486"/>
    </location>
</feature>
<dbReference type="InterPro" id="IPR027417">
    <property type="entry name" value="P-loop_NTPase"/>
</dbReference>
<feature type="repeat" description="ANK" evidence="2">
    <location>
        <begin position="1250"/>
        <end position="1282"/>
    </location>
</feature>
<feature type="domain" description="Nephrocystin 3-like N-terminal" evidence="4">
    <location>
        <begin position="401"/>
        <end position="581"/>
    </location>
</feature>
<dbReference type="Proteomes" id="UP000605986">
    <property type="component" value="Unassembled WGS sequence"/>
</dbReference>
<feature type="repeat" description="ANK" evidence="2">
    <location>
        <begin position="1198"/>
        <end position="1230"/>
    </location>
</feature>
<dbReference type="Pfam" id="PF24883">
    <property type="entry name" value="NPHP3_N"/>
    <property type="match status" value="1"/>
</dbReference>